<dbReference type="Ensembl" id="ENSACAT00000008392.4">
    <property type="protein sequence ID" value="ENSACAP00000008215.3"/>
    <property type="gene ID" value="ENSACAG00000008399.4"/>
</dbReference>
<keyword evidence="5" id="KW-0165">Cleavage on pair of basic residues</keyword>
<evidence type="ECO:0000256" key="1">
    <source>
        <dbReference type="ARBA" id="ARBA00004613"/>
    </source>
</evidence>
<keyword evidence="7 10" id="KW-0339">Growth factor</keyword>
<dbReference type="InterPro" id="IPR015615">
    <property type="entry name" value="TGF-beta-rel"/>
</dbReference>
<dbReference type="GO" id="GO:0060460">
    <property type="term" value="P:left lung morphogenesis"/>
    <property type="evidence" value="ECO:0007669"/>
    <property type="project" value="Ensembl"/>
</dbReference>
<sequence>MTTGFRQPCNLTKWRRRACGSKGEAWRARSEGRLSLAEPGDERRRRRSATMQTLLLLLLLLLAGLAHEGGASSALTRRPCAAWPAYLLGLSRSSALPPTGLVRSLRPHSVHQVGQKWSIVFNLSIYQEEELQLAELRLHLPRSERNSSFNSTPVSVELYHRQEINCPSAQSCIHINHLGSFGVSPSAPSNWIVLEVTEQLQKWFANSSSAKDPAKEVVNQRQQHKKNLPKTVTSKCGSVDRRAILVLFLRLSKGKKELSGPTLLQTVKGSKFIHQETPKKTVSLWNSKRHRRHKNPKDSSSLSSEELELKQLCRRVDFLINFEAIGWDSWIVYPKQYNAFRCEGMCPVPLREEFQPTNNAYMQSVLKYHYPERVPTACCIPVRLSPLSLLYYEEGRISLGHHEDMIVEECGCR</sequence>
<dbReference type="KEGG" id="acs:103278249"/>
<dbReference type="GO" id="GO:0050679">
    <property type="term" value="P:positive regulation of epithelial cell proliferation"/>
    <property type="evidence" value="ECO:0007669"/>
    <property type="project" value="Ensembl"/>
</dbReference>
<dbReference type="CDD" id="cd13759">
    <property type="entry name" value="TGF_beta_NODAL"/>
    <property type="match status" value="1"/>
</dbReference>
<dbReference type="GO" id="GO:0060391">
    <property type="term" value="P:positive regulation of SMAD protein signal transduction"/>
    <property type="evidence" value="ECO:0007669"/>
    <property type="project" value="Ensembl"/>
</dbReference>
<name>G1KHQ1_ANOCA</name>
<dbReference type="PROSITE" id="PS00250">
    <property type="entry name" value="TGF_BETA_1"/>
    <property type="match status" value="1"/>
</dbReference>
<dbReference type="GO" id="GO:0060766">
    <property type="term" value="P:negative regulation of androgen receptor signaling pathway"/>
    <property type="evidence" value="ECO:0007669"/>
    <property type="project" value="Ensembl"/>
</dbReference>
<dbReference type="eggNOG" id="KOG3900">
    <property type="taxonomic scope" value="Eukaryota"/>
</dbReference>
<dbReference type="Gene3D" id="2.60.120.970">
    <property type="match status" value="1"/>
</dbReference>
<dbReference type="Bgee" id="ENSACAG00000008399">
    <property type="expression patterns" value="Expressed in dewlap and 1 other cell type or tissue"/>
</dbReference>
<dbReference type="InParanoid" id="G1KHQ1"/>
<evidence type="ECO:0000256" key="2">
    <source>
        <dbReference type="ARBA" id="ARBA00006656"/>
    </source>
</evidence>
<dbReference type="GO" id="GO:0009880">
    <property type="term" value="P:embryonic pattern specification"/>
    <property type="evidence" value="ECO:0007669"/>
    <property type="project" value="Ensembl"/>
</dbReference>
<comment type="similarity">
    <text evidence="2 10">Belongs to the TGF-beta family.</text>
</comment>
<dbReference type="GO" id="GO:0008283">
    <property type="term" value="P:cell population proliferation"/>
    <property type="evidence" value="ECO:0007669"/>
    <property type="project" value="Ensembl"/>
</dbReference>
<dbReference type="PROSITE" id="PS51362">
    <property type="entry name" value="TGF_BETA_2"/>
    <property type="match status" value="1"/>
</dbReference>
<dbReference type="GO" id="GO:0038092">
    <property type="term" value="P:nodal signaling pathway"/>
    <property type="evidence" value="ECO:0007669"/>
    <property type="project" value="Ensembl"/>
</dbReference>
<dbReference type="GO" id="GO:0060137">
    <property type="term" value="P:maternal process involved in parturition"/>
    <property type="evidence" value="ECO:0007669"/>
    <property type="project" value="Ensembl"/>
</dbReference>
<dbReference type="GO" id="GO:0000122">
    <property type="term" value="P:negative regulation of transcription by RNA polymerase II"/>
    <property type="evidence" value="ECO:0007669"/>
    <property type="project" value="Ensembl"/>
</dbReference>
<dbReference type="Pfam" id="PF00019">
    <property type="entry name" value="TGF_beta"/>
    <property type="match status" value="1"/>
</dbReference>
<dbReference type="GO" id="GO:0001944">
    <property type="term" value="P:vasculature development"/>
    <property type="evidence" value="ECO:0007669"/>
    <property type="project" value="Ensembl"/>
</dbReference>
<keyword evidence="9" id="KW-0325">Glycoprotein</keyword>
<dbReference type="GO" id="GO:0045766">
    <property type="term" value="P:positive regulation of angiogenesis"/>
    <property type="evidence" value="ECO:0007669"/>
    <property type="project" value="Ensembl"/>
</dbReference>
<dbReference type="PANTHER" id="PTHR11848:SF159">
    <property type="entry name" value="NODAL HOMOLOG"/>
    <property type="match status" value="1"/>
</dbReference>
<keyword evidence="3" id="KW-0217">Developmental protein</keyword>
<dbReference type="GO" id="GO:0005125">
    <property type="term" value="F:cytokine activity"/>
    <property type="evidence" value="ECO:0000318"/>
    <property type="project" value="GO_Central"/>
</dbReference>
<dbReference type="GO" id="GO:0022409">
    <property type="term" value="P:positive regulation of cell-cell adhesion"/>
    <property type="evidence" value="ECO:0007669"/>
    <property type="project" value="Ensembl"/>
</dbReference>
<keyword evidence="8" id="KW-1015">Disulfide bond</keyword>
<dbReference type="GO" id="GO:0033505">
    <property type="term" value="P:floor plate morphogenesis"/>
    <property type="evidence" value="ECO:0007669"/>
    <property type="project" value="Ensembl"/>
</dbReference>
<keyword evidence="13" id="KW-1185">Reference proteome</keyword>
<reference evidence="12 13" key="1">
    <citation type="submission" date="2009-12" db="EMBL/GenBank/DDBJ databases">
        <title>The Genome Sequence of Anolis carolinensis (Green Anole Lizard).</title>
        <authorList>
            <consortium name="The Genome Sequencing Platform"/>
            <person name="Di Palma F."/>
            <person name="Alfoldi J."/>
            <person name="Heiman D."/>
            <person name="Young S."/>
            <person name="Grabherr M."/>
            <person name="Johnson J."/>
            <person name="Lander E.S."/>
            <person name="Lindblad-Toh K."/>
        </authorList>
    </citation>
    <scope>NUCLEOTIDE SEQUENCE [LARGE SCALE GENOMIC DNA]</scope>
    <source>
        <strain evidence="12 13">JBL SC #1</strain>
    </source>
</reference>
<evidence type="ECO:0000313" key="13">
    <source>
        <dbReference type="Proteomes" id="UP000001646"/>
    </source>
</evidence>
<dbReference type="SMART" id="SM00204">
    <property type="entry name" value="TGFB"/>
    <property type="match status" value="1"/>
</dbReference>
<dbReference type="Gene3D" id="2.10.90.10">
    <property type="entry name" value="Cystine-knot cytokines"/>
    <property type="match status" value="1"/>
</dbReference>
<dbReference type="GO" id="GO:0005615">
    <property type="term" value="C:extracellular space"/>
    <property type="evidence" value="ECO:0000318"/>
    <property type="project" value="GO_Central"/>
</dbReference>
<dbReference type="AlphaFoldDB" id="G1KHQ1"/>
<dbReference type="GO" id="GO:0048327">
    <property type="term" value="P:axial mesodermal cell fate specification"/>
    <property type="evidence" value="ECO:0007669"/>
    <property type="project" value="Ensembl"/>
</dbReference>
<keyword evidence="4" id="KW-0964">Secreted</keyword>
<dbReference type="GO" id="GO:0060802">
    <property type="term" value="P:epiblast cell-extraembryonic ectoderm cell signaling"/>
    <property type="evidence" value="ECO:0007669"/>
    <property type="project" value="Ensembl"/>
</dbReference>
<dbReference type="GO" id="GO:0010085">
    <property type="term" value="P:polarity specification of proximal/distal axis"/>
    <property type="evidence" value="ECO:0007669"/>
    <property type="project" value="Ensembl"/>
</dbReference>
<dbReference type="GO" id="GO:0010721">
    <property type="term" value="P:negative regulation of cell development"/>
    <property type="evidence" value="ECO:0007669"/>
    <property type="project" value="Ensembl"/>
</dbReference>
<feature type="domain" description="TGF-beta family profile" evidence="11">
    <location>
        <begin position="289"/>
        <end position="413"/>
    </location>
</feature>
<accession>G1KHQ1</accession>
<evidence type="ECO:0000256" key="9">
    <source>
        <dbReference type="ARBA" id="ARBA00023180"/>
    </source>
</evidence>
<proteinExistence type="inferred from homology"/>
<dbReference type="GO" id="GO:0001947">
    <property type="term" value="P:heart looping"/>
    <property type="evidence" value="ECO:0007669"/>
    <property type="project" value="Ensembl"/>
</dbReference>
<dbReference type="GO" id="GO:1901383">
    <property type="term" value="P:negative regulation of chorionic trophoblast cell proliferation"/>
    <property type="evidence" value="ECO:0007669"/>
    <property type="project" value="Ensembl"/>
</dbReference>
<dbReference type="SUPFAM" id="SSF57501">
    <property type="entry name" value="Cystine-knot cytokines"/>
    <property type="match status" value="1"/>
</dbReference>
<gene>
    <name evidence="12" type="primary">NODAL</name>
</gene>
<dbReference type="GO" id="GO:0007420">
    <property type="term" value="P:brain development"/>
    <property type="evidence" value="ECO:0007669"/>
    <property type="project" value="Ensembl"/>
</dbReference>
<evidence type="ECO:0000256" key="3">
    <source>
        <dbReference type="ARBA" id="ARBA00022473"/>
    </source>
</evidence>
<dbReference type="Proteomes" id="UP000001646">
    <property type="component" value="Chromosome 3"/>
</dbReference>
<dbReference type="GO" id="GO:0035987">
    <property type="term" value="P:endodermal cell differentiation"/>
    <property type="evidence" value="ECO:0007669"/>
    <property type="project" value="Ensembl"/>
</dbReference>
<dbReference type="Pfam" id="PF00688">
    <property type="entry name" value="TGFb_propeptide"/>
    <property type="match status" value="1"/>
</dbReference>
<dbReference type="GO" id="GO:0070374">
    <property type="term" value="P:positive regulation of ERK1 and ERK2 cascade"/>
    <property type="evidence" value="ECO:0007669"/>
    <property type="project" value="Ensembl"/>
</dbReference>
<dbReference type="GO" id="GO:0048382">
    <property type="term" value="P:mesendoderm development"/>
    <property type="evidence" value="ECO:0007669"/>
    <property type="project" value="Ensembl"/>
</dbReference>
<evidence type="ECO:0000256" key="4">
    <source>
        <dbReference type="ARBA" id="ARBA00022525"/>
    </source>
</evidence>
<evidence type="ECO:0000256" key="8">
    <source>
        <dbReference type="ARBA" id="ARBA00023157"/>
    </source>
</evidence>
<evidence type="ECO:0000256" key="10">
    <source>
        <dbReference type="RuleBase" id="RU000354"/>
    </source>
</evidence>
<evidence type="ECO:0000256" key="6">
    <source>
        <dbReference type="ARBA" id="ARBA00022729"/>
    </source>
</evidence>
<dbReference type="PANTHER" id="PTHR11848">
    <property type="entry name" value="TGF-BETA FAMILY"/>
    <property type="match status" value="1"/>
</dbReference>
<dbReference type="GO" id="GO:0048701">
    <property type="term" value="P:embryonic cranial skeleton morphogenesis"/>
    <property type="evidence" value="ECO:0007669"/>
    <property type="project" value="Ensembl"/>
</dbReference>
<evidence type="ECO:0000256" key="7">
    <source>
        <dbReference type="ARBA" id="ARBA00023030"/>
    </source>
</evidence>
<dbReference type="InterPro" id="IPR001111">
    <property type="entry name" value="TGF-b_propeptide"/>
</dbReference>
<dbReference type="GO" id="GO:0007178">
    <property type="term" value="P:cell surface receptor protein serine/threonine kinase signaling pathway"/>
    <property type="evidence" value="ECO:0000318"/>
    <property type="project" value="GO_Central"/>
</dbReference>
<dbReference type="GeneTree" id="ENSGT00940000160223"/>
<dbReference type="GO" id="GO:0010470">
    <property type="term" value="P:regulation of gastrulation"/>
    <property type="evidence" value="ECO:0007669"/>
    <property type="project" value="Ensembl"/>
</dbReference>
<dbReference type="GO" id="GO:0001842">
    <property type="term" value="P:neural fold formation"/>
    <property type="evidence" value="ECO:0007669"/>
    <property type="project" value="Ensembl"/>
</dbReference>
<dbReference type="HOGENOM" id="CLU_665572_0_0_1"/>
<evidence type="ECO:0000259" key="11">
    <source>
        <dbReference type="PROSITE" id="PS51362"/>
    </source>
</evidence>
<keyword evidence="6" id="KW-0732">Signal</keyword>
<dbReference type="GO" id="GO:0008083">
    <property type="term" value="F:growth factor activity"/>
    <property type="evidence" value="ECO:0007669"/>
    <property type="project" value="UniProtKB-KW"/>
</dbReference>
<dbReference type="GO" id="GO:2000242">
    <property type="term" value="P:negative regulation of reproductive process"/>
    <property type="evidence" value="ECO:0007669"/>
    <property type="project" value="Ensembl"/>
</dbReference>
<dbReference type="GeneID" id="103278249"/>
<dbReference type="GO" id="GO:0097190">
    <property type="term" value="P:apoptotic signaling pathway"/>
    <property type="evidence" value="ECO:0007669"/>
    <property type="project" value="Ensembl"/>
</dbReference>
<dbReference type="GO" id="GO:0007179">
    <property type="term" value="P:transforming growth factor beta receptor signaling pathway"/>
    <property type="evidence" value="ECO:0007669"/>
    <property type="project" value="Ensembl"/>
</dbReference>
<organism evidence="12 13">
    <name type="scientific">Anolis carolinensis</name>
    <name type="common">Green anole</name>
    <name type="synonym">American chameleon</name>
    <dbReference type="NCBI Taxonomy" id="28377"/>
    <lineage>
        <taxon>Eukaryota</taxon>
        <taxon>Metazoa</taxon>
        <taxon>Chordata</taxon>
        <taxon>Craniata</taxon>
        <taxon>Vertebrata</taxon>
        <taxon>Euteleostomi</taxon>
        <taxon>Lepidosauria</taxon>
        <taxon>Squamata</taxon>
        <taxon>Bifurcata</taxon>
        <taxon>Unidentata</taxon>
        <taxon>Episquamata</taxon>
        <taxon>Toxicofera</taxon>
        <taxon>Iguania</taxon>
        <taxon>Dactyloidae</taxon>
        <taxon>Anolis</taxon>
    </lineage>
</organism>
<evidence type="ECO:0000313" key="12">
    <source>
        <dbReference type="Ensembl" id="ENSACAP00000008215.3"/>
    </source>
</evidence>
<dbReference type="GO" id="GO:0045944">
    <property type="term" value="P:positive regulation of transcription by RNA polymerase II"/>
    <property type="evidence" value="ECO:0007669"/>
    <property type="project" value="Ensembl"/>
</dbReference>
<dbReference type="FunFam" id="2.10.90.10:FF:000026">
    <property type="entry name" value="Nodal homolog 3-A"/>
    <property type="match status" value="1"/>
</dbReference>
<dbReference type="GO" id="GO:0035019">
    <property type="term" value="P:somatic stem cell population maintenance"/>
    <property type="evidence" value="ECO:0007669"/>
    <property type="project" value="Ensembl"/>
</dbReference>
<dbReference type="GO" id="GO:0001889">
    <property type="term" value="P:liver development"/>
    <property type="evidence" value="ECO:0007669"/>
    <property type="project" value="Ensembl"/>
</dbReference>
<protein>
    <submittedName>
        <fullName evidence="12">Nodal growth differentiation factor</fullName>
    </submittedName>
</protein>
<dbReference type="GO" id="GO:0042074">
    <property type="term" value="P:cell migration involved in gastrulation"/>
    <property type="evidence" value="ECO:0007669"/>
    <property type="project" value="Ensembl"/>
</dbReference>
<dbReference type="GO" id="GO:0048859">
    <property type="term" value="P:formation of anatomical boundary"/>
    <property type="evidence" value="ECO:0007669"/>
    <property type="project" value="Ensembl"/>
</dbReference>
<dbReference type="InterPro" id="IPR001839">
    <property type="entry name" value="TGF-b_C"/>
</dbReference>
<dbReference type="GO" id="GO:0003140">
    <property type="term" value="P:determination of left/right asymmetry in lateral mesoderm"/>
    <property type="evidence" value="ECO:0007669"/>
    <property type="project" value="Ensembl"/>
</dbReference>
<dbReference type="GO" id="GO:0007281">
    <property type="term" value="P:germ cell development"/>
    <property type="evidence" value="ECO:0007669"/>
    <property type="project" value="Ensembl"/>
</dbReference>
<dbReference type="GO" id="GO:0090009">
    <property type="term" value="P:primitive streak formation"/>
    <property type="evidence" value="ECO:0007669"/>
    <property type="project" value="Ensembl"/>
</dbReference>
<dbReference type="OrthoDB" id="5949851at2759"/>
<dbReference type="GO" id="GO:0010575">
    <property type="term" value="P:positive regulation of vascular endothelial growth factor production"/>
    <property type="evidence" value="ECO:0007669"/>
    <property type="project" value="Ensembl"/>
</dbReference>
<evidence type="ECO:0000256" key="5">
    <source>
        <dbReference type="ARBA" id="ARBA00022685"/>
    </source>
</evidence>
<dbReference type="GO" id="GO:0070698">
    <property type="term" value="F:type I activin receptor binding"/>
    <property type="evidence" value="ECO:0007669"/>
    <property type="project" value="Ensembl"/>
</dbReference>
<reference evidence="12" key="2">
    <citation type="submission" date="2025-08" db="UniProtKB">
        <authorList>
            <consortium name="Ensembl"/>
        </authorList>
    </citation>
    <scope>IDENTIFICATION</scope>
</reference>
<comment type="subcellular location">
    <subcellularLocation>
        <location evidence="1">Secreted</location>
    </subcellularLocation>
</comment>
<dbReference type="InterPro" id="IPR017948">
    <property type="entry name" value="TGFb_CS"/>
</dbReference>
<reference evidence="12" key="3">
    <citation type="submission" date="2025-09" db="UniProtKB">
        <authorList>
            <consortium name="Ensembl"/>
        </authorList>
    </citation>
    <scope>IDENTIFICATION</scope>
</reference>
<dbReference type="InterPro" id="IPR029034">
    <property type="entry name" value="Cystine-knot_cytokine"/>
</dbReference>
<dbReference type="GO" id="GO:0002085">
    <property type="term" value="P:inhibition of neuroepithelial cell differentiation"/>
    <property type="evidence" value="ECO:0007669"/>
    <property type="project" value="Ensembl"/>
</dbReference>
<dbReference type="GO" id="GO:0048546">
    <property type="term" value="P:digestive tract morphogenesis"/>
    <property type="evidence" value="ECO:0007669"/>
    <property type="project" value="Ensembl"/>
</dbReference>
<dbReference type="STRING" id="28377.ENSACAP00000008215"/>